<name>A0ABT2SJ92_9FIRM</name>
<proteinExistence type="inferred from homology"/>
<dbReference type="InterPro" id="IPR008183">
    <property type="entry name" value="Aldose_1/G6P_1-epimerase"/>
</dbReference>
<accession>A0ABT2SJ92</accession>
<keyword evidence="5" id="KW-1185">Reference proteome</keyword>
<dbReference type="Gene3D" id="2.70.98.10">
    <property type="match status" value="1"/>
</dbReference>
<dbReference type="CDD" id="cd09019">
    <property type="entry name" value="galactose_mutarotase_like"/>
    <property type="match status" value="1"/>
</dbReference>
<evidence type="ECO:0000256" key="2">
    <source>
        <dbReference type="ARBA" id="ARBA00023235"/>
    </source>
</evidence>
<keyword evidence="3" id="KW-0119">Carbohydrate metabolism</keyword>
<comment type="similarity">
    <text evidence="1">Belongs to the aldose epimerase family.</text>
</comment>
<comment type="caution">
    <text evidence="4">The sequence shown here is derived from an EMBL/GenBank/DDBJ whole genome shotgun (WGS) entry which is preliminary data.</text>
</comment>
<keyword evidence="2" id="KW-0413">Isomerase</keyword>
<organism evidence="4 5">
    <name type="scientific">Muricoprocola aceti</name>
    <dbReference type="NCBI Taxonomy" id="2981772"/>
    <lineage>
        <taxon>Bacteria</taxon>
        <taxon>Bacillati</taxon>
        <taxon>Bacillota</taxon>
        <taxon>Clostridia</taxon>
        <taxon>Lachnospirales</taxon>
        <taxon>Lachnospiraceae</taxon>
        <taxon>Muricoprocola</taxon>
    </lineage>
</organism>
<gene>
    <name evidence="4" type="ORF">OCV47_04285</name>
</gene>
<dbReference type="PANTHER" id="PTHR10091:SF0">
    <property type="entry name" value="GALACTOSE MUTAROTASE"/>
    <property type="match status" value="1"/>
</dbReference>
<dbReference type="Proteomes" id="UP001652338">
    <property type="component" value="Unassembled WGS sequence"/>
</dbReference>
<dbReference type="InterPro" id="IPR011013">
    <property type="entry name" value="Gal_mutarotase_sf_dom"/>
</dbReference>
<dbReference type="InterPro" id="IPR047215">
    <property type="entry name" value="Galactose_mutarotase-like"/>
</dbReference>
<dbReference type="RefSeq" id="WP_262654031.1">
    <property type="nucleotide sequence ID" value="NZ_JAOQKE010000003.1"/>
</dbReference>
<sequence length="356" mass="39495">MQISKSVLTDTHFSNHPKNYMLRLICEDGFFVSLLGTGASIRQIGFPSRQMDLQNLALSFSQESTYFSNPLYAGATLAPTAGRISHGSLPVGDHLYKLSRNESGIHSLHGGFENASFLVWELHSASVTPSGDAQVSFTCTLPDGLDGFPGNRHITVTYTLTEAHQLTMDYNAISDQDTYFNISNHSYFNLSGDFSRPATDHILQIHADRYICNAPDFIPEETADVTGTPFDFRHPLALSAQLQKYPGDIQIRRNQGYNHGFLLNHSSDSPDLLCTLPDGSVQMAVASDAPCMVLYSGGYIDDRQQLINGQHTVPSCALAFEFQDYPDAPGDHGFPYHITKANTPWKRQICYQFTIR</sequence>
<reference evidence="4 5" key="1">
    <citation type="journal article" date="2021" name="ISME Commun">
        <title>Automated analysis of genomic sequences facilitates high-throughput and comprehensive description of bacteria.</title>
        <authorList>
            <person name="Hitch T.C.A."/>
        </authorList>
    </citation>
    <scope>NUCLEOTIDE SEQUENCE [LARGE SCALE GENOMIC DNA]</scope>
    <source>
        <strain evidence="4 5">Sanger_29</strain>
    </source>
</reference>
<evidence type="ECO:0000256" key="3">
    <source>
        <dbReference type="ARBA" id="ARBA00023277"/>
    </source>
</evidence>
<protein>
    <submittedName>
        <fullName evidence="4">Galactose mutarotase</fullName>
    </submittedName>
</protein>
<dbReference type="Pfam" id="PF01263">
    <property type="entry name" value="Aldose_epim"/>
    <property type="match status" value="1"/>
</dbReference>
<evidence type="ECO:0000256" key="1">
    <source>
        <dbReference type="ARBA" id="ARBA00006206"/>
    </source>
</evidence>
<evidence type="ECO:0000313" key="5">
    <source>
        <dbReference type="Proteomes" id="UP001652338"/>
    </source>
</evidence>
<dbReference type="SUPFAM" id="SSF74650">
    <property type="entry name" value="Galactose mutarotase-like"/>
    <property type="match status" value="1"/>
</dbReference>
<dbReference type="InterPro" id="IPR014718">
    <property type="entry name" value="GH-type_carb-bd"/>
</dbReference>
<evidence type="ECO:0000313" key="4">
    <source>
        <dbReference type="EMBL" id="MCU6724586.1"/>
    </source>
</evidence>
<dbReference type="EMBL" id="JAOQKE010000003">
    <property type="protein sequence ID" value="MCU6724586.1"/>
    <property type="molecule type" value="Genomic_DNA"/>
</dbReference>
<dbReference type="PANTHER" id="PTHR10091">
    <property type="entry name" value="ALDOSE-1-EPIMERASE"/>
    <property type="match status" value="1"/>
</dbReference>